<dbReference type="GO" id="GO:0016906">
    <property type="term" value="F:sterol 3-beta-glucosyltransferase activity"/>
    <property type="evidence" value="ECO:0007669"/>
    <property type="project" value="UniProtKB-ARBA"/>
</dbReference>
<feature type="compositionally biased region" description="Low complexity" evidence="2">
    <location>
        <begin position="697"/>
        <end position="713"/>
    </location>
</feature>
<feature type="compositionally biased region" description="Basic and acidic residues" evidence="2">
    <location>
        <begin position="947"/>
        <end position="957"/>
    </location>
</feature>
<dbReference type="Pfam" id="PF03033">
    <property type="entry name" value="Glyco_transf_28"/>
    <property type="match status" value="1"/>
</dbReference>
<feature type="region of interest" description="Disordered" evidence="2">
    <location>
        <begin position="676"/>
        <end position="762"/>
    </location>
</feature>
<dbReference type="InterPro" id="IPR003903">
    <property type="entry name" value="UIM_dom"/>
</dbReference>
<feature type="compositionally biased region" description="Basic and acidic residues" evidence="2">
    <location>
        <begin position="1098"/>
        <end position="1112"/>
    </location>
</feature>
<evidence type="ECO:0000256" key="2">
    <source>
        <dbReference type="SAM" id="MobiDB-lite"/>
    </source>
</evidence>
<evidence type="ECO:0000313" key="4">
    <source>
        <dbReference type="EMBL" id="CAG5179190.1"/>
    </source>
</evidence>
<dbReference type="RefSeq" id="XP_043172646.1">
    <property type="nucleotide sequence ID" value="XM_043316711.1"/>
</dbReference>
<dbReference type="CDD" id="cd03784">
    <property type="entry name" value="GT1_Gtf-like"/>
    <property type="match status" value="1"/>
</dbReference>
<name>A0A8J2N538_9PLEO</name>
<dbReference type="SUPFAM" id="SSF53756">
    <property type="entry name" value="UDP-Glycosyltransferase/glycogen phosphorylase"/>
    <property type="match status" value="1"/>
</dbReference>
<dbReference type="InterPro" id="IPR002213">
    <property type="entry name" value="UDP_glucos_trans"/>
</dbReference>
<dbReference type="AlphaFoldDB" id="A0A8J2N538"/>
<evidence type="ECO:0000259" key="3">
    <source>
        <dbReference type="Pfam" id="PF03033"/>
    </source>
</evidence>
<feature type="compositionally biased region" description="Polar residues" evidence="2">
    <location>
        <begin position="680"/>
        <end position="692"/>
    </location>
</feature>
<feature type="compositionally biased region" description="Low complexity" evidence="2">
    <location>
        <begin position="734"/>
        <end position="748"/>
    </location>
</feature>
<dbReference type="FunFam" id="3.40.50.2000:FF:000009">
    <property type="entry name" value="Sterol 3-beta-glucosyltransferase UGT80A2"/>
    <property type="match status" value="1"/>
</dbReference>
<keyword evidence="1" id="KW-0808">Transferase</keyword>
<comment type="caution">
    <text evidence="4">The sequence shown here is derived from an EMBL/GenBank/DDBJ whole genome shotgun (WGS) entry which is preliminary data.</text>
</comment>
<dbReference type="Pfam" id="PF02809">
    <property type="entry name" value="UIM"/>
    <property type="match status" value="2"/>
</dbReference>
<sequence length="1212" mass="132460">MTTQPPLEDGQFISEAVAQHSLLQQAQAAAAAVVQTETAGPTRQEALLQNTDLLTPDTKDDEVPPPPYGDTYGEIRNEKDGLGTSASVTDDGRVNIRINQLNRRLSQVFTPALREHLKSVQDSSPPPPAYIPPSLGGDEGAPPPPPLNVVIQVVGSRGDVQPFVALGKVLKETYGHRIRLATHPNFKEFVQENGLEFFSIGGDPSQLMAFMVKNPGLMPGFRSLASGDVGRRRRDVAEYIQGCWRSCYETGDGTTDDNPSGSFGNDFGSDAAPRSFPFIADCIIANPPSFAHIHCAEKLGIPLHIMFTMPYSPTQAFPHPLANIQSSNADPQLTNYISYVMIEALTWQGLGDIINRFRAKCLGLDPVSMIWAPGMLQRLKVPHTYCWSPALIPKTKDWGPHISISGFYFLNLASNYTAAPDLQAFLDAGPPPVYIGFGSIVLDDPNAMTELIFEAVKKIADGRRVLLSKGWGGMGADELHVPESVFMLGNVPHDWLFKHVSCRPTLVIPFFGDQPFWGAMIARAGAGPDPIPYKQLTSDKLADAINFCLKPESLNRAKDLASKIAAERGCDMGAQSFHQYLEADRLRCTLAPSRVAVWRIKRTQVRLSAFAACTLANANLLDFHDLKLFRPQEYCTDEGPWDPLSGFFTAACRALGSMSMGIADLPSETVKAVQAPFGPSRSQSQASVQTVAKRSEPSLLEESSASSAVSEELQTSSNMQESLVRAQTLPNFPSSPSRTSSVGSSSTSAHKDHDMMRPTGLRTSRGFGRIVKAGIQSPMELSVGITKGFHNAPKLWGDDTVRPQEKVSDLKSGMKAVGREFGFGWYDGVTGLFTQPWKGAQKEGASGFFKGIGKGIGGFITKPGAALFGIPSHMMKGVHKEVQKLFGNNVQTYIITSRTAQGYQEWLQSSDAEKEDAIARWRMIQKYLKKKNAADEMVQDMLDAQRKAKMGNREGHQDSAITASSAQSADTTTQDLASATLTTGSLQYPLHAANTSPEGSLGAGEINETIRQLVQETSRGDAEEDSDVEHVIRESVSQLQRQRQEDMNHQADHELLQAMASSEVEARRHASEALEYEEQLKQVIAQSLVEQRNMSSDGEGKGLHSERTRETTKQIARKAVPMADGPSGTQPPPSYDHSHLAGTTQDEFQAQHRGEKTTQEKTEEEIVMEYVKKQSVLETHHQNKGKGRASATEDDDEEDLQKALSLSMQGHE</sequence>
<dbReference type="EMBL" id="CAJRGZ010000023">
    <property type="protein sequence ID" value="CAG5179190.1"/>
    <property type="molecule type" value="Genomic_DNA"/>
</dbReference>
<proteinExistence type="predicted"/>
<dbReference type="InterPro" id="IPR050426">
    <property type="entry name" value="Glycosyltransferase_28"/>
</dbReference>
<feature type="region of interest" description="Disordered" evidence="2">
    <location>
        <begin position="1092"/>
        <end position="1212"/>
    </location>
</feature>
<reference evidence="4" key="1">
    <citation type="submission" date="2021-05" db="EMBL/GenBank/DDBJ databases">
        <authorList>
            <person name="Stam R."/>
        </authorList>
    </citation>
    <scope>NUCLEOTIDE SEQUENCE</scope>
    <source>
        <strain evidence="4">CS162</strain>
    </source>
</reference>
<organism evidence="4 5">
    <name type="scientific">Alternaria atra</name>
    <dbReference type="NCBI Taxonomy" id="119953"/>
    <lineage>
        <taxon>Eukaryota</taxon>
        <taxon>Fungi</taxon>
        <taxon>Dikarya</taxon>
        <taxon>Ascomycota</taxon>
        <taxon>Pezizomycotina</taxon>
        <taxon>Dothideomycetes</taxon>
        <taxon>Pleosporomycetidae</taxon>
        <taxon>Pleosporales</taxon>
        <taxon>Pleosporineae</taxon>
        <taxon>Pleosporaceae</taxon>
        <taxon>Alternaria</taxon>
        <taxon>Alternaria sect. Ulocladioides</taxon>
    </lineage>
</organism>
<dbReference type="FunFam" id="3.40.50.2000:FF:000100">
    <property type="entry name" value="Glycosyltransferase family 1 protein"/>
    <property type="match status" value="1"/>
</dbReference>
<keyword evidence="5" id="KW-1185">Reference proteome</keyword>
<feature type="region of interest" description="Disordered" evidence="2">
    <location>
        <begin position="50"/>
        <end position="88"/>
    </location>
</feature>
<dbReference type="OrthoDB" id="5835829at2759"/>
<protein>
    <recommendedName>
        <fullName evidence="3">Glycosyltransferase family 28 N-terminal domain-containing protein</fullName>
    </recommendedName>
</protein>
<feature type="region of interest" description="Disordered" evidence="2">
    <location>
        <begin position="947"/>
        <end position="974"/>
    </location>
</feature>
<accession>A0A8J2N538</accession>
<feature type="compositionally biased region" description="Low complexity" evidence="2">
    <location>
        <begin position="958"/>
        <end position="974"/>
    </location>
</feature>
<evidence type="ECO:0000256" key="1">
    <source>
        <dbReference type="ARBA" id="ARBA00022679"/>
    </source>
</evidence>
<dbReference type="PANTHER" id="PTHR48050:SF13">
    <property type="entry name" value="STEROL 3-BETA-GLUCOSYLTRANSFERASE UGT80A2"/>
    <property type="match status" value="1"/>
</dbReference>
<feature type="domain" description="Glycosyltransferase family 28 N-terminal" evidence="3">
    <location>
        <begin position="149"/>
        <end position="213"/>
    </location>
</feature>
<dbReference type="PROSITE" id="PS50330">
    <property type="entry name" value="UIM"/>
    <property type="match status" value="1"/>
</dbReference>
<dbReference type="Proteomes" id="UP000676310">
    <property type="component" value="Unassembled WGS sequence"/>
</dbReference>
<evidence type="ECO:0000313" key="5">
    <source>
        <dbReference type="Proteomes" id="UP000676310"/>
    </source>
</evidence>
<feature type="region of interest" description="Disordered" evidence="2">
    <location>
        <begin position="117"/>
        <end position="144"/>
    </location>
</feature>
<dbReference type="Gene3D" id="3.40.50.2000">
    <property type="entry name" value="Glycogen Phosphorylase B"/>
    <property type="match status" value="2"/>
</dbReference>
<dbReference type="InterPro" id="IPR004276">
    <property type="entry name" value="GlycoTrans_28_N"/>
</dbReference>
<dbReference type="GeneID" id="67021259"/>
<dbReference type="PANTHER" id="PTHR48050">
    <property type="entry name" value="STEROL 3-BETA-GLUCOSYLTRANSFERASE"/>
    <property type="match status" value="1"/>
</dbReference>
<dbReference type="GO" id="GO:0005975">
    <property type="term" value="P:carbohydrate metabolic process"/>
    <property type="evidence" value="ECO:0007669"/>
    <property type="project" value="InterPro"/>
</dbReference>
<gene>
    <name evidence="4" type="ORF">ALTATR162_LOCUS9078</name>
</gene>
<feature type="compositionally biased region" description="Basic and acidic residues" evidence="2">
    <location>
        <begin position="1149"/>
        <end position="1161"/>
    </location>
</feature>